<dbReference type="HOGENOM" id="CLU_037334_0_0_1"/>
<dbReference type="PANTHER" id="PTHR38788">
    <property type="entry name" value="CLR5 DOMAIN-CONTAINING PROTEIN"/>
    <property type="match status" value="1"/>
</dbReference>
<feature type="region of interest" description="Disordered" evidence="1">
    <location>
        <begin position="64"/>
        <end position="93"/>
    </location>
</feature>
<evidence type="ECO:0000256" key="1">
    <source>
        <dbReference type="SAM" id="MobiDB-lite"/>
    </source>
</evidence>
<dbReference type="EMBL" id="AMGY01000004">
    <property type="protein sequence ID" value="EXJ84269.1"/>
    <property type="molecule type" value="Genomic_DNA"/>
</dbReference>
<dbReference type="RefSeq" id="XP_007733254.1">
    <property type="nucleotide sequence ID" value="XM_007735064.1"/>
</dbReference>
<dbReference type="Proteomes" id="UP000019478">
    <property type="component" value="Unassembled WGS sequence"/>
</dbReference>
<reference evidence="3 4" key="1">
    <citation type="submission" date="2013-03" db="EMBL/GenBank/DDBJ databases">
        <title>The Genome Sequence of Capronia epimyces CBS 606.96.</title>
        <authorList>
            <consortium name="The Broad Institute Genomics Platform"/>
            <person name="Cuomo C."/>
            <person name="de Hoog S."/>
            <person name="Gorbushina A."/>
            <person name="Walker B."/>
            <person name="Young S.K."/>
            <person name="Zeng Q."/>
            <person name="Gargeya S."/>
            <person name="Fitzgerald M."/>
            <person name="Haas B."/>
            <person name="Abouelleil A."/>
            <person name="Allen A.W."/>
            <person name="Alvarado L."/>
            <person name="Arachchi H.M."/>
            <person name="Berlin A.M."/>
            <person name="Chapman S.B."/>
            <person name="Gainer-Dewar J."/>
            <person name="Goldberg J."/>
            <person name="Griggs A."/>
            <person name="Gujja S."/>
            <person name="Hansen M."/>
            <person name="Howarth C."/>
            <person name="Imamovic A."/>
            <person name="Ireland A."/>
            <person name="Larimer J."/>
            <person name="McCowan C."/>
            <person name="Murphy C."/>
            <person name="Pearson M."/>
            <person name="Poon T.W."/>
            <person name="Priest M."/>
            <person name="Roberts A."/>
            <person name="Saif S."/>
            <person name="Shea T."/>
            <person name="Sisk P."/>
            <person name="Sykes S."/>
            <person name="Wortman J."/>
            <person name="Nusbaum C."/>
            <person name="Birren B."/>
        </authorList>
    </citation>
    <scope>NUCLEOTIDE SEQUENCE [LARGE SCALE GENOMIC DNA]</scope>
    <source>
        <strain evidence="3 4">CBS 606.96</strain>
    </source>
</reference>
<dbReference type="InterPro" id="IPR011990">
    <property type="entry name" value="TPR-like_helical_dom_sf"/>
</dbReference>
<feature type="compositionally biased region" description="Polar residues" evidence="1">
    <location>
        <begin position="209"/>
        <end position="220"/>
    </location>
</feature>
<protein>
    <recommendedName>
        <fullName evidence="2">Clr5 domain-containing protein</fullName>
    </recommendedName>
</protein>
<comment type="caution">
    <text evidence="3">The sequence shown here is derived from an EMBL/GenBank/DDBJ whole genome shotgun (WGS) entry which is preliminary data.</text>
</comment>
<evidence type="ECO:0000259" key="2">
    <source>
        <dbReference type="Pfam" id="PF14420"/>
    </source>
</evidence>
<sequence length="576" mass="65469">METLFQYEAHLAETFQDPMVIDIGNADDDTFDNARSYGVSDDPGDSNNSHADQVTTDAVTNDADAGLAEKTTARADVGSSEPRTKRSKGPPAAQWEIHRDLIKELYRDRELKLEDVQKIMKDQHGFDATIQMYKKRLKDWNVRKNYTQEQKLEVLSTMQHQASPMSFAINGKPLKRSRLRRPVRRNGMRMALAPNLRASTPAHIGPQLFSATSQPQQPLQAQDGRGRRGDSRLDLRSKTPLQRLQFQQSPETWKVEIILRHVKQYDDQELDLNIGLLENMLGPLCSSQNLLSTDKRWAFTLLNQACAAAPEVFKAQPFMLLEQMIAVFSQTGWRGYHEVKRLVMRHFAAIAKQTHGENHPIALILKISCTDQIVDSMLPKIGQLVADVTSTKLRNLSEEWLVHQGWVAQQCLGWGDLEAAQTIISRILVTTEQRFGRQHWLYMWAMSQTGINLYLQGRREEAEQHYLAVVGEFSEQASRHKVSLQARSYIGLACISAHKGEVSRCKRYAMQALDLRLQTSSDDPAADHALLDYLLTVKMILAEYGTSEEVEQLLVDYGYILEASKKWELRPEEALA</sequence>
<evidence type="ECO:0000313" key="4">
    <source>
        <dbReference type="Proteomes" id="UP000019478"/>
    </source>
</evidence>
<feature type="region of interest" description="Disordered" evidence="1">
    <location>
        <begin position="206"/>
        <end position="241"/>
    </location>
</feature>
<dbReference type="Gene3D" id="1.25.40.10">
    <property type="entry name" value="Tetratricopeptide repeat domain"/>
    <property type="match status" value="1"/>
</dbReference>
<proteinExistence type="predicted"/>
<dbReference type="Pfam" id="PF14420">
    <property type="entry name" value="Clr5"/>
    <property type="match status" value="1"/>
</dbReference>
<dbReference type="PANTHER" id="PTHR38788:SF3">
    <property type="entry name" value="CLR5 DOMAIN-CONTAINING PROTEIN"/>
    <property type="match status" value="1"/>
</dbReference>
<gene>
    <name evidence="3" type="ORF">A1O3_04936</name>
</gene>
<evidence type="ECO:0000313" key="3">
    <source>
        <dbReference type="EMBL" id="EXJ84269.1"/>
    </source>
</evidence>
<name>W9YPT3_9EURO</name>
<feature type="compositionally biased region" description="Basic and acidic residues" evidence="1">
    <location>
        <begin position="224"/>
        <end position="237"/>
    </location>
</feature>
<dbReference type="AlphaFoldDB" id="W9YPT3"/>
<dbReference type="SUPFAM" id="SSF48452">
    <property type="entry name" value="TPR-like"/>
    <property type="match status" value="1"/>
</dbReference>
<dbReference type="OrthoDB" id="4159530at2759"/>
<organism evidence="3 4">
    <name type="scientific">Capronia epimyces CBS 606.96</name>
    <dbReference type="NCBI Taxonomy" id="1182542"/>
    <lineage>
        <taxon>Eukaryota</taxon>
        <taxon>Fungi</taxon>
        <taxon>Dikarya</taxon>
        <taxon>Ascomycota</taxon>
        <taxon>Pezizomycotina</taxon>
        <taxon>Eurotiomycetes</taxon>
        <taxon>Chaetothyriomycetidae</taxon>
        <taxon>Chaetothyriales</taxon>
        <taxon>Herpotrichiellaceae</taxon>
        <taxon>Capronia</taxon>
    </lineage>
</organism>
<dbReference type="eggNOG" id="ENOG502RHV6">
    <property type="taxonomic scope" value="Eukaryota"/>
</dbReference>
<keyword evidence="4" id="KW-1185">Reference proteome</keyword>
<feature type="region of interest" description="Disordered" evidence="1">
    <location>
        <begin position="32"/>
        <end position="52"/>
    </location>
</feature>
<dbReference type="InterPro" id="IPR025676">
    <property type="entry name" value="Clr5_dom"/>
</dbReference>
<dbReference type="GeneID" id="19169054"/>
<feature type="domain" description="Clr5" evidence="2">
    <location>
        <begin position="92"/>
        <end position="144"/>
    </location>
</feature>
<accession>W9YPT3</accession>